<dbReference type="InterPro" id="IPR029052">
    <property type="entry name" value="Metallo-depent_PP-like"/>
</dbReference>
<evidence type="ECO:0000256" key="1">
    <source>
        <dbReference type="SAM" id="Phobius"/>
    </source>
</evidence>
<gene>
    <name evidence="2" type="ORF">BMAGN_0342</name>
</gene>
<dbReference type="Proteomes" id="UP000029052">
    <property type="component" value="Unassembled WGS sequence"/>
</dbReference>
<dbReference type="PANTHER" id="PTHR32440">
    <property type="entry name" value="PHOSPHATASE DCR2-RELATED-RELATED"/>
    <property type="match status" value="1"/>
</dbReference>
<dbReference type="STRING" id="1692.BMAGN_0342"/>
<keyword evidence="3" id="KW-1185">Reference proteome</keyword>
<keyword evidence="1" id="KW-0472">Membrane</keyword>
<dbReference type="GO" id="GO:0005737">
    <property type="term" value="C:cytoplasm"/>
    <property type="evidence" value="ECO:0007669"/>
    <property type="project" value="TreeGrafter"/>
</dbReference>
<dbReference type="RefSeq" id="WP_033510593.1">
    <property type="nucleotide sequence ID" value="NZ_JGZB01000004.1"/>
</dbReference>
<reference evidence="2 3" key="1">
    <citation type="submission" date="2014-03" db="EMBL/GenBank/DDBJ databases">
        <title>Genomics of Bifidobacteria.</title>
        <authorList>
            <person name="Ventura M."/>
            <person name="Milani C."/>
            <person name="Lugli G.A."/>
        </authorList>
    </citation>
    <scope>NUCLEOTIDE SEQUENCE [LARGE SCALE GENOMIC DNA]</scope>
    <source>
        <strain evidence="2 3">LMG 11591</strain>
    </source>
</reference>
<proteinExistence type="predicted"/>
<sequence length="444" mass="49074">MNVPLQFRADGTFRILQLADIQDGPDVARDAVDLIEAVVREADPDLVVLTGDQIRGYDPAYRRTFIARRDDPDNRSAMARGIQASMRLEQTLGRLAGACRAHETPGERASDMERTIAKVERTIAAFLRPIVSRGIPFAVTYGNHDFQCGVDLEEQDRIYARFPGYVGRAQVGENHWLDPGTYYIPVYDRAGSAPAMGVTLVNSGDYEPDGGYGAADARAVAWLRAVDRGRTAQGAPVPTIAFQHIAPPEIYDLLRPVSRFTAGAIRGFRSHADRCYVVDERLCVPGSRLGEPPSCSEHNSGEVAALAQTPGYFALFFGHDHSNTVIGSMQGLDLGYGPTCGFTSYGPPARERGLRVFEFAQSDPRRYRTRVLTFGELLDRRVRHPMRVLIGSTMLSSTKSIGNFLRRPRVAYWMGALAGAGIGFALAAHEAAHDRRKQRRRLHW</sequence>
<protein>
    <submittedName>
        <fullName evidence="2">Phosphoesterase</fullName>
    </submittedName>
</protein>
<dbReference type="EMBL" id="JGZB01000004">
    <property type="protein sequence ID" value="KFI68381.1"/>
    <property type="molecule type" value="Genomic_DNA"/>
</dbReference>
<dbReference type="GO" id="GO:0016788">
    <property type="term" value="F:hydrolase activity, acting on ester bonds"/>
    <property type="evidence" value="ECO:0007669"/>
    <property type="project" value="TreeGrafter"/>
</dbReference>
<dbReference type="SUPFAM" id="SSF56300">
    <property type="entry name" value="Metallo-dependent phosphatases"/>
    <property type="match status" value="1"/>
</dbReference>
<feature type="transmembrane region" description="Helical" evidence="1">
    <location>
        <begin position="410"/>
        <end position="432"/>
    </location>
</feature>
<accession>A0A087BBI1</accession>
<dbReference type="CDD" id="cd07383">
    <property type="entry name" value="MPP_Dcr2"/>
    <property type="match status" value="1"/>
</dbReference>
<keyword evidence="1" id="KW-0812">Transmembrane</keyword>
<evidence type="ECO:0000313" key="3">
    <source>
        <dbReference type="Proteomes" id="UP000029052"/>
    </source>
</evidence>
<organism evidence="2 3">
    <name type="scientific">Bifidobacterium magnum</name>
    <dbReference type="NCBI Taxonomy" id="1692"/>
    <lineage>
        <taxon>Bacteria</taxon>
        <taxon>Bacillati</taxon>
        <taxon>Actinomycetota</taxon>
        <taxon>Actinomycetes</taxon>
        <taxon>Bifidobacteriales</taxon>
        <taxon>Bifidobacteriaceae</taxon>
        <taxon>Bifidobacterium</taxon>
    </lineage>
</organism>
<name>A0A087BBI1_9BIFI</name>
<dbReference type="AlphaFoldDB" id="A0A087BBI1"/>
<evidence type="ECO:0000313" key="2">
    <source>
        <dbReference type="EMBL" id="KFI68381.1"/>
    </source>
</evidence>
<keyword evidence="1" id="KW-1133">Transmembrane helix</keyword>
<dbReference type="PANTHER" id="PTHR32440:SF11">
    <property type="entry name" value="METALLOPHOSPHOESTERASE DOMAIN-CONTAINING PROTEIN"/>
    <property type="match status" value="1"/>
</dbReference>
<comment type="caution">
    <text evidence="2">The sequence shown here is derived from an EMBL/GenBank/DDBJ whole genome shotgun (WGS) entry which is preliminary data.</text>
</comment>
<dbReference type="eggNOG" id="COG1409">
    <property type="taxonomic scope" value="Bacteria"/>
</dbReference>